<dbReference type="NCBIfam" id="TIGR01563">
    <property type="entry name" value="gp16_SPP1"/>
    <property type="match status" value="1"/>
</dbReference>
<organism evidence="1 2">
    <name type="scientific">Pseudoneobacillus rhizosphaerae</name>
    <dbReference type="NCBI Taxonomy" id="2880968"/>
    <lineage>
        <taxon>Bacteria</taxon>
        <taxon>Bacillati</taxon>
        <taxon>Bacillota</taxon>
        <taxon>Bacilli</taxon>
        <taxon>Bacillales</taxon>
        <taxon>Bacillaceae</taxon>
        <taxon>Pseudoneobacillus</taxon>
    </lineage>
</organism>
<dbReference type="InterPro" id="IPR008767">
    <property type="entry name" value="Phage_SPP1_head-tail_adaptor"/>
</dbReference>
<evidence type="ECO:0000313" key="2">
    <source>
        <dbReference type="Proteomes" id="UP000789845"/>
    </source>
</evidence>
<sequence>MQPFKYKPKKNSGLLKHKITFLKPPGEIVNGWPTQDWTEHVTVWAGIETQKGLRLFESAAVQMQDLKKFSIRYRNDVEDTMRIRHKGQDYDIFSMTNDDENNQWYTILVREVL</sequence>
<dbReference type="AlphaFoldDB" id="A0A9C7G9C6"/>
<accession>A0A9C7G9C6</accession>
<comment type="caution">
    <text evidence="1">The sequence shown here is derived from an EMBL/GenBank/DDBJ whole genome shotgun (WGS) entry which is preliminary data.</text>
</comment>
<evidence type="ECO:0008006" key="3">
    <source>
        <dbReference type="Google" id="ProtNLM"/>
    </source>
</evidence>
<dbReference type="Gene3D" id="2.40.10.270">
    <property type="entry name" value="Bacteriophage SPP1 head-tail adaptor protein"/>
    <property type="match status" value="1"/>
</dbReference>
<dbReference type="Proteomes" id="UP000789845">
    <property type="component" value="Unassembled WGS sequence"/>
</dbReference>
<protein>
    <recommendedName>
        <fullName evidence="3">Head-tail adaptor protein</fullName>
    </recommendedName>
</protein>
<proteinExistence type="predicted"/>
<evidence type="ECO:0000313" key="1">
    <source>
        <dbReference type="EMBL" id="CAG9608050.1"/>
    </source>
</evidence>
<gene>
    <name evidence="1" type="ORF">NEOCIP111885_01742</name>
</gene>
<reference evidence="1" key="1">
    <citation type="submission" date="2021-10" db="EMBL/GenBank/DDBJ databases">
        <authorList>
            <person name="Criscuolo A."/>
        </authorList>
    </citation>
    <scope>NUCLEOTIDE SEQUENCE</scope>
    <source>
        <strain evidence="1">CIP111885</strain>
    </source>
</reference>
<dbReference type="InterPro" id="IPR038666">
    <property type="entry name" value="SSP1_head-tail_sf"/>
</dbReference>
<dbReference type="Pfam" id="PF05521">
    <property type="entry name" value="Phage_HCP"/>
    <property type="match status" value="1"/>
</dbReference>
<name>A0A9C7G9C6_9BACI</name>
<keyword evidence="2" id="KW-1185">Reference proteome</keyword>
<dbReference type="RefSeq" id="WP_230496301.1">
    <property type="nucleotide sequence ID" value="NZ_CAKJTG010000008.1"/>
</dbReference>
<dbReference type="EMBL" id="CAKJTG010000008">
    <property type="protein sequence ID" value="CAG9608050.1"/>
    <property type="molecule type" value="Genomic_DNA"/>
</dbReference>